<dbReference type="EMBL" id="QMIF01000079">
    <property type="protein sequence ID" value="TVM29161.1"/>
    <property type="molecule type" value="Genomic_DNA"/>
</dbReference>
<evidence type="ECO:0000313" key="3">
    <source>
        <dbReference type="Proteomes" id="UP000434052"/>
    </source>
</evidence>
<dbReference type="AlphaFoldDB" id="A0A6P1Z9J8"/>
<feature type="transmembrane region" description="Helical" evidence="1">
    <location>
        <begin position="20"/>
        <end position="42"/>
    </location>
</feature>
<dbReference type="Proteomes" id="UP000434052">
    <property type="component" value="Unassembled WGS sequence"/>
</dbReference>
<accession>A0A6P1Z9J8</accession>
<evidence type="ECO:0000313" key="2">
    <source>
        <dbReference type="EMBL" id="TVM29161.1"/>
    </source>
</evidence>
<keyword evidence="1" id="KW-0812">Transmembrane</keyword>
<reference evidence="2 3" key="1">
    <citation type="submission" date="2018-06" db="EMBL/GenBank/DDBJ databases">
        <title>Complete genome of Desulfovibrio marinus P48SEP.</title>
        <authorList>
            <person name="Crispim J.S."/>
            <person name="Vidigal P.M.P."/>
            <person name="Silva L.C.F."/>
            <person name="Araujo L.C."/>
            <person name="Laguardia C.N."/>
            <person name="Dias R.S."/>
            <person name="Sousa M.P."/>
            <person name="Paula S.O."/>
            <person name="Silva C."/>
        </authorList>
    </citation>
    <scope>NUCLEOTIDE SEQUENCE [LARGE SCALE GENOMIC DNA]</scope>
    <source>
        <strain evidence="2 3">P48SEP</strain>
    </source>
</reference>
<proteinExistence type="predicted"/>
<sequence>METINTARDILIFFKYFRMLYFFLVTKGLTLLDMDSLLRLVYVHIRRWSRLRPSFAMVTFCSFR</sequence>
<comment type="caution">
    <text evidence="2">The sequence shown here is derived from an EMBL/GenBank/DDBJ whole genome shotgun (WGS) entry which is preliminary data.</text>
</comment>
<evidence type="ECO:0000256" key="1">
    <source>
        <dbReference type="SAM" id="Phobius"/>
    </source>
</evidence>
<name>A0A6P1Z9J8_9BACT</name>
<gene>
    <name evidence="2" type="ORF">DQK91_22105</name>
</gene>
<organism evidence="2 3">
    <name type="scientific">Oceanidesulfovibrio marinus</name>
    <dbReference type="NCBI Taxonomy" id="370038"/>
    <lineage>
        <taxon>Bacteria</taxon>
        <taxon>Pseudomonadati</taxon>
        <taxon>Thermodesulfobacteriota</taxon>
        <taxon>Desulfovibrionia</taxon>
        <taxon>Desulfovibrionales</taxon>
        <taxon>Desulfovibrionaceae</taxon>
        <taxon>Oceanidesulfovibrio</taxon>
    </lineage>
</organism>
<keyword evidence="1" id="KW-1133">Transmembrane helix</keyword>
<keyword evidence="1" id="KW-0472">Membrane</keyword>
<protein>
    <submittedName>
        <fullName evidence="2">Uncharacterized protein</fullName>
    </submittedName>
</protein>